<dbReference type="CDD" id="cd00761">
    <property type="entry name" value="Glyco_tranf_GTA_type"/>
    <property type="match status" value="1"/>
</dbReference>
<dbReference type="InterPro" id="IPR001173">
    <property type="entry name" value="Glyco_trans_2-like"/>
</dbReference>
<dbReference type="RefSeq" id="WP_133264166.1">
    <property type="nucleotide sequence ID" value="NZ_JAGYGP010000001.1"/>
</dbReference>
<dbReference type="STRING" id="907931.GCA_000165675_01640"/>
<proteinExistence type="predicted"/>
<keyword evidence="3" id="KW-1185">Reference proteome</keyword>
<feature type="domain" description="Glycosyltransferase 2-like" evidence="1">
    <location>
        <begin position="5"/>
        <end position="140"/>
    </location>
</feature>
<dbReference type="InterPro" id="IPR029044">
    <property type="entry name" value="Nucleotide-diphossugar_trans"/>
</dbReference>
<dbReference type="SUPFAM" id="SSF53448">
    <property type="entry name" value="Nucleotide-diphospho-sugar transferases"/>
    <property type="match status" value="1"/>
</dbReference>
<comment type="caution">
    <text evidence="2">The sequence shown here is derived from an EMBL/GenBank/DDBJ whole genome shotgun (WGS) entry which is preliminary data.</text>
</comment>
<gene>
    <name evidence="2" type="ORF">C5L23_000916</name>
</gene>
<accession>A0A4R5NAI3</accession>
<dbReference type="PANTHER" id="PTHR22916:SF3">
    <property type="entry name" value="UDP-GLCNAC:BETAGAL BETA-1,3-N-ACETYLGLUCOSAMINYLTRANSFERASE-LIKE PROTEIN 1"/>
    <property type="match status" value="1"/>
</dbReference>
<organism evidence="2 3">
    <name type="scientific">Leuconostoc fallax</name>
    <dbReference type="NCBI Taxonomy" id="1251"/>
    <lineage>
        <taxon>Bacteria</taxon>
        <taxon>Bacillati</taxon>
        <taxon>Bacillota</taxon>
        <taxon>Bacilli</taxon>
        <taxon>Lactobacillales</taxon>
        <taxon>Lactobacillaceae</taxon>
        <taxon>Leuconostoc</taxon>
    </lineage>
</organism>
<evidence type="ECO:0000313" key="3">
    <source>
        <dbReference type="Proteomes" id="UP000295681"/>
    </source>
</evidence>
<protein>
    <recommendedName>
        <fullName evidence="1">Glycosyltransferase 2-like domain-containing protein</fullName>
    </recommendedName>
</protein>
<name>A0A4R5NAI3_9LACO</name>
<evidence type="ECO:0000313" key="2">
    <source>
        <dbReference type="EMBL" id="TDG69454.1"/>
    </source>
</evidence>
<dbReference type="Pfam" id="PF00535">
    <property type="entry name" value="Glycos_transf_2"/>
    <property type="match status" value="1"/>
</dbReference>
<dbReference type="EMBL" id="PUFI01000005">
    <property type="protein sequence ID" value="TDG69454.1"/>
    <property type="molecule type" value="Genomic_DNA"/>
</dbReference>
<dbReference type="Gene3D" id="3.90.550.10">
    <property type="entry name" value="Spore Coat Polysaccharide Biosynthesis Protein SpsA, Chain A"/>
    <property type="match status" value="1"/>
</dbReference>
<reference evidence="2 3" key="1">
    <citation type="journal article" date="2019" name="Appl. Microbiol. Biotechnol.">
        <title>Uncovering carbohydrate metabolism through a genotype-phenotype association study of 56 lactic acid bacteria genomes.</title>
        <authorList>
            <person name="Buron-Moles G."/>
            <person name="Chailyan A."/>
            <person name="Dolejs I."/>
            <person name="Forster J."/>
            <person name="Miks M.H."/>
        </authorList>
    </citation>
    <scope>NUCLEOTIDE SEQUENCE [LARGE SCALE GENOMIC DNA]</scope>
    <source>
        <strain evidence="2 3">ATCC 700006</strain>
    </source>
</reference>
<dbReference type="GO" id="GO:0016758">
    <property type="term" value="F:hexosyltransferase activity"/>
    <property type="evidence" value="ECO:0007669"/>
    <property type="project" value="UniProtKB-ARBA"/>
</dbReference>
<sequence>MPRISVIIPIYNTEEYIYECLESLRKQTFTDFEAIIVNDGSTDRSLNIIQNFITMDARFQCITIVNSGQLLARKTGIELSKGEYITFLDGDDFVSKEWLDTLLVNIEREKSDISIIGYNLYFDNGNKYIRMSNPKLSFTSAGDEILEEWISAKHFEGFLNDKMFKKNLFSHIIWPKNIRYLEDIALLNQIIVKAKKITYCGYNLYQYRQRENSIVHSTFNSAEFKSLVYIEDMIVMSKGNYYLENLAYSRYAKISLSIFGQMDRNSIKEHSEIVADVLDKIHHMKSIGKIQMRNSIEEIILTGMLVTKRVYILSRIENQLIKIKHYMKKR</sequence>
<dbReference type="PANTHER" id="PTHR22916">
    <property type="entry name" value="GLYCOSYLTRANSFERASE"/>
    <property type="match status" value="1"/>
</dbReference>
<dbReference type="AlphaFoldDB" id="A0A4R5NAI3"/>
<evidence type="ECO:0000259" key="1">
    <source>
        <dbReference type="Pfam" id="PF00535"/>
    </source>
</evidence>
<dbReference type="Proteomes" id="UP000295681">
    <property type="component" value="Unassembled WGS sequence"/>
</dbReference>